<proteinExistence type="predicted"/>
<comment type="caution">
    <text evidence="2">The sequence shown here is derived from an EMBL/GenBank/DDBJ whole genome shotgun (WGS) entry which is preliminary data.</text>
</comment>
<dbReference type="Proteomes" id="UP000198795">
    <property type="component" value="Unassembled WGS sequence"/>
</dbReference>
<dbReference type="Gene3D" id="3.40.50.880">
    <property type="match status" value="1"/>
</dbReference>
<dbReference type="CDD" id="cd01741">
    <property type="entry name" value="GATase1_1"/>
    <property type="match status" value="1"/>
</dbReference>
<evidence type="ECO:0000313" key="3">
    <source>
        <dbReference type="Proteomes" id="UP000198795"/>
    </source>
</evidence>
<dbReference type="InterPro" id="IPR044992">
    <property type="entry name" value="ChyE-like"/>
</dbReference>
<accession>A0A1H0IFR0</accession>
<gene>
    <name evidence="2" type="ORF">SAMN04488061_0835</name>
</gene>
<protein>
    <submittedName>
        <fullName evidence="2">GMP synthase-Glutamine amidotransferase</fullName>
    </submittedName>
</protein>
<dbReference type="PANTHER" id="PTHR42695">
    <property type="entry name" value="GLUTAMINE AMIDOTRANSFERASE YLR126C-RELATED"/>
    <property type="match status" value="1"/>
</dbReference>
<evidence type="ECO:0000313" key="2">
    <source>
        <dbReference type="EMBL" id="SDO30222.1"/>
    </source>
</evidence>
<feature type="domain" description="Glutamine amidotransferase" evidence="1">
    <location>
        <begin position="38"/>
        <end position="183"/>
    </location>
</feature>
<dbReference type="EMBL" id="FNJC01000001">
    <property type="protein sequence ID" value="SDO30222.1"/>
    <property type="molecule type" value="Genomic_DNA"/>
</dbReference>
<dbReference type="InterPro" id="IPR029062">
    <property type="entry name" value="Class_I_gatase-like"/>
</dbReference>
<dbReference type="PANTHER" id="PTHR42695:SF5">
    <property type="entry name" value="GLUTAMINE AMIDOTRANSFERASE YLR126C-RELATED"/>
    <property type="match status" value="1"/>
</dbReference>
<name>A0A1H0IFR0_9HYPH</name>
<dbReference type="RefSeq" id="WP_090226760.1">
    <property type="nucleotide sequence ID" value="NZ_FNJC01000001.1"/>
</dbReference>
<organism evidence="2 3">
    <name type="scientific">Filomicrobium insigne</name>
    <dbReference type="NCBI Taxonomy" id="418854"/>
    <lineage>
        <taxon>Bacteria</taxon>
        <taxon>Pseudomonadati</taxon>
        <taxon>Pseudomonadota</taxon>
        <taxon>Alphaproteobacteria</taxon>
        <taxon>Hyphomicrobiales</taxon>
        <taxon>Hyphomicrobiaceae</taxon>
        <taxon>Filomicrobium</taxon>
    </lineage>
</organism>
<dbReference type="PROSITE" id="PS51273">
    <property type="entry name" value="GATASE_TYPE_1"/>
    <property type="match status" value="1"/>
</dbReference>
<reference evidence="2 3" key="1">
    <citation type="submission" date="2016-10" db="EMBL/GenBank/DDBJ databases">
        <authorList>
            <person name="Varghese N."/>
            <person name="Submissions S."/>
        </authorList>
    </citation>
    <scope>NUCLEOTIDE SEQUENCE [LARGE SCALE GENOMIC DNA]</scope>
    <source>
        <strain evidence="2 3">CGMCC 1.6497</strain>
    </source>
</reference>
<dbReference type="Pfam" id="PF00117">
    <property type="entry name" value="GATase"/>
    <property type="match status" value="1"/>
</dbReference>
<dbReference type="InterPro" id="IPR017926">
    <property type="entry name" value="GATASE"/>
</dbReference>
<sequence length="247" mass="26883">MRILVFQHLAVEHTGVLGDFWRQAGHEEHVVELGEGETIPALEDFDLLTVMGGPMDVWQEDAHPWLVPEKAAIRRWVRDMGRPYLGICLGHQLLADALGGEVSLMKASEVGLAPVALTEAGRADPALAGVPPELETFQWHSAEVSKLPAGCEVLAANAACPTQAIRCGKWAYGFQYHMEITGSTVSDWEQIPEYKASLNEALGPEKAARLSTDVEAQLRGFHRTARLLSDNLLSLIASARPTASEKA</sequence>
<keyword evidence="3" id="KW-1185">Reference proteome</keyword>
<evidence type="ECO:0000259" key="1">
    <source>
        <dbReference type="Pfam" id="PF00117"/>
    </source>
</evidence>
<dbReference type="SUPFAM" id="SSF52317">
    <property type="entry name" value="Class I glutamine amidotransferase-like"/>
    <property type="match status" value="1"/>
</dbReference>